<dbReference type="GO" id="GO:0007130">
    <property type="term" value="P:synaptonemal complex assembly"/>
    <property type="evidence" value="ECO:0007669"/>
    <property type="project" value="TreeGrafter"/>
</dbReference>
<evidence type="ECO:0000256" key="6">
    <source>
        <dbReference type="SAM" id="MobiDB-lite"/>
    </source>
</evidence>
<protein>
    <recommendedName>
        <fullName evidence="7">HORMA domain-containing protein</fullName>
    </recommendedName>
</protein>
<sequence>MPRSKKTVAFKAVSKSGAPQPEIQTDKTHRFPVIEQSLELMKITLHMTIASLLFMRGLLPMDASGERILRTNRFHEGYNYTHFVNGKSKGNFGRNRLEYTPIWVIERHMSDEADQLLDLLENGIFDALLRGVLHAVQFTVIADKESPNKALESYTFTFDNFGERGTADRLTNGPRMDFVSPHEDRASMRNMIFEGKALIRRLRTICAQSPPLPNECSLGIHVFHKPECPGSYDVPGFADSQDNTIEYPRTSYWERTRRFYGSVDSGFHTLGLRVNSLLSTSPGGEAYFPSAEEANDDIVLRSDEVGIPTPAQMPLDLVGEIYVSTDESTAGSMDGPTISFDEFLESQYKPFELIMMIFRTKGRESRRYTDNKVEDRIFFNQEDLENHQSWVHKKAQLIAESAEVDSDDSLEAKLVARLPRPESSRKNRIPLNWPDEETTFPVSRDSVPLSQSRRETRNDFAPEKYIRRVQIAGSKPTVKASTVDYVENRHGATKKLDEENKDNIENLPGPSDSMTQYGHRDQRHYRCECNTWNFKPRKSIQCANCKDWQHTLCYGYYSAKDARIPDIHYCYSCLIGHEFDSDLMKELIKLTRTRRTIHYVVTVGVSPTLNWQLARDLNCSDDEARAAVHFIRKLGIMGSFRARKVENYHKLGDSKFWLNQTIPACNTICSEILDPMLLIGEYVSDPFHTSAIHDLIIEKYDIPPPNPLPLTRSHWSKSGAPLFSTILSESGEWYNTIDPRWQPKLWERVRSNPSANGYFFEGETSSSVSKRLLDSKDGEGFEDVVYTRGQENEV</sequence>
<dbReference type="CDD" id="cd15558">
    <property type="entry name" value="PHD_Hop1p_like"/>
    <property type="match status" value="1"/>
</dbReference>
<evidence type="ECO:0000313" key="9">
    <source>
        <dbReference type="Proteomes" id="UP001227192"/>
    </source>
</evidence>
<dbReference type="GO" id="GO:0051598">
    <property type="term" value="P:meiotic recombination checkpoint signaling"/>
    <property type="evidence" value="ECO:0007669"/>
    <property type="project" value="TreeGrafter"/>
</dbReference>
<evidence type="ECO:0000256" key="1">
    <source>
        <dbReference type="ARBA" id="ARBA00004123"/>
    </source>
</evidence>
<dbReference type="PROSITE" id="PS50815">
    <property type="entry name" value="HORMA"/>
    <property type="match status" value="1"/>
</dbReference>
<feature type="domain" description="HORMA" evidence="7">
    <location>
        <begin position="35"/>
        <end position="274"/>
    </location>
</feature>
<dbReference type="InterPro" id="IPR051294">
    <property type="entry name" value="HORMA_MeioticProgression"/>
</dbReference>
<evidence type="ECO:0000313" key="8">
    <source>
        <dbReference type="EMBL" id="KAJ9483928.1"/>
    </source>
</evidence>
<name>A0AAI9X572_PENTH</name>
<evidence type="ECO:0000256" key="5">
    <source>
        <dbReference type="ARBA" id="ARBA00023254"/>
    </source>
</evidence>
<organism evidence="8 9">
    <name type="scientific">Penicillium thymicola</name>
    <dbReference type="NCBI Taxonomy" id="293382"/>
    <lineage>
        <taxon>Eukaryota</taxon>
        <taxon>Fungi</taxon>
        <taxon>Dikarya</taxon>
        <taxon>Ascomycota</taxon>
        <taxon>Pezizomycotina</taxon>
        <taxon>Eurotiomycetes</taxon>
        <taxon>Eurotiomycetidae</taxon>
        <taxon>Eurotiales</taxon>
        <taxon>Aspergillaceae</taxon>
        <taxon>Penicillium</taxon>
    </lineage>
</organism>
<feature type="region of interest" description="Disordered" evidence="6">
    <location>
        <begin position="1"/>
        <end position="23"/>
    </location>
</feature>
<evidence type="ECO:0000259" key="7">
    <source>
        <dbReference type="PROSITE" id="PS50815"/>
    </source>
</evidence>
<dbReference type="PANTHER" id="PTHR48225:SF7">
    <property type="entry name" value="MEIOSIS-SPECIFIC PROTEIN HOP1"/>
    <property type="match status" value="1"/>
</dbReference>
<dbReference type="GO" id="GO:0005694">
    <property type="term" value="C:chromosome"/>
    <property type="evidence" value="ECO:0007669"/>
    <property type="project" value="UniProtKB-SubCell"/>
</dbReference>
<comment type="caution">
    <text evidence="8">The sequence shown here is derived from an EMBL/GenBank/DDBJ whole genome shotgun (WGS) entry which is preliminary data.</text>
</comment>
<dbReference type="InterPro" id="IPR013083">
    <property type="entry name" value="Znf_RING/FYVE/PHD"/>
</dbReference>
<dbReference type="InterPro" id="IPR003511">
    <property type="entry name" value="HORMA_dom"/>
</dbReference>
<dbReference type="Gene3D" id="3.30.40.10">
    <property type="entry name" value="Zinc/RING finger domain, C3HC4 (zinc finger)"/>
    <property type="match status" value="1"/>
</dbReference>
<dbReference type="SUPFAM" id="SSF56019">
    <property type="entry name" value="The spindle assembly checkpoint protein mad2"/>
    <property type="match status" value="1"/>
</dbReference>
<gene>
    <name evidence="8" type="ORF">VN97_g9464</name>
</gene>
<evidence type="ECO:0000256" key="4">
    <source>
        <dbReference type="ARBA" id="ARBA00023242"/>
    </source>
</evidence>
<dbReference type="AlphaFoldDB" id="A0AAI9X572"/>
<proteinExistence type="predicted"/>
<keyword evidence="4" id="KW-0539">Nucleus</keyword>
<keyword evidence="5" id="KW-0469">Meiosis</keyword>
<dbReference type="Proteomes" id="UP001227192">
    <property type="component" value="Unassembled WGS sequence"/>
</dbReference>
<dbReference type="EMBL" id="LACB01000384">
    <property type="protein sequence ID" value="KAJ9483928.1"/>
    <property type="molecule type" value="Genomic_DNA"/>
</dbReference>
<keyword evidence="3" id="KW-0158">Chromosome</keyword>
<dbReference type="Pfam" id="PF02301">
    <property type="entry name" value="HORMA"/>
    <property type="match status" value="1"/>
</dbReference>
<dbReference type="InterPro" id="IPR036570">
    <property type="entry name" value="HORMA_dom_sf"/>
</dbReference>
<dbReference type="GO" id="GO:0005634">
    <property type="term" value="C:nucleus"/>
    <property type="evidence" value="ECO:0007669"/>
    <property type="project" value="UniProtKB-SubCell"/>
</dbReference>
<dbReference type="PANTHER" id="PTHR48225">
    <property type="entry name" value="HORMA DOMAIN-CONTAINING PROTEIN 1"/>
    <property type="match status" value="1"/>
</dbReference>
<dbReference type="Gene3D" id="3.30.900.10">
    <property type="entry name" value="HORMA domain"/>
    <property type="match status" value="1"/>
</dbReference>
<keyword evidence="9" id="KW-1185">Reference proteome</keyword>
<reference evidence="8" key="2">
    <citation type="journal article" date="2016" name="Fungal Biol.">
        <title>Ochratoxin A production by Penicillium thymicola.</title>
        <authorList>
            <person name="Nguyen H.D.T."/>
            <person name="McMullin D.R."/>
            <person name="Ponomareva E."/>
            <person name="Riley R."/>
            <person name="Pomraning K.R."/>
            <person name="Baker S.E."/>
            <person name="Seifert K.A."/>
        </authorList>
    </citation>
    <scope>NUCLEOTIDE SEQUENCE</scope>
    <source>
        <strain evidence="8">DAOM 180753</strain>
    </source>
</reference>
<dbReference type="InterPro" id="IPR011011">
    <property type="entry name" value="Znf_FYVE_PHD"/>
</dbReference>
<evidence type="ECO:0000256" key="3">
    <source>
        <dbReference type="ARBA" id="ARBA00022454"/>
    </source>
</evidence>
<reference evidence="8" key="1">
    <citation type="submission" date="2015-06" db="EMBL/GenBank/DDBJ databases">
        <authorList>
            <person name="Nguyen H."/>
        </authorList>
    </citation>
    <scope>NUCLEOTIDE SEQUENCE</scope>
    <source>
        <strain evidence="8">DAOM 180753</strain>
    </source>
</reference>
<evidence type="ECO:0000256" key="2">
    <source>
        <dbReference type="ARBA" id="ARBA00004286"/>
    </source>
</evidence>
<comment type="subcellular location">
    <subcellularLocation>
        <location evidence="2">Chromosome</location>
    </subcellularLocation>
    <subcellularLocation>
        <location evidence="1">Nucleus</location>
    </subcellularLocation>
</comment>
<dbReference type="SUPFAM" id="SSF57903">
    <property type="entry name" value="FYVE/PHD zinc finger"/>
    <property type="match status" value="1"/>
</dbReference>
<accession>A0AAI9X572</accession>